<evidence type="ECO:0000256" key="3">
    <source>
        <dbReference type="PROSITE-ProRule" id="PRU10007"/>
    </source>
</evidence>
<feature type="domain" description="Aldehyde dehydrogenase" evidence="5">
    <location>
        <begin position="40"/>
        <end position="496"/>
    </location>
</feature>
<evidence type="ECO:0000313" key="6">
    <source>
        <dbReference type="EMBL" id="MCZ9289509.1"/>
    </source>
</evidence>
<dbReference type="SUPFAM" id="SSF53720">
    <property type="entry name" value="ALDH-like"/>
    <property type="match status" value="1"/>
</dbReference>
<dbReference type="RefSeq" id="WP_070487895.1">
    <property type="nucleotide sequence ID" value="NZ_JAKMUT010000003.1"/>
</dbReference>
<dbReference type="Gene3D" id="3.40.605.10">
    <property type="entry name" value="Aldehyde Dehydrogenase, Chain A, domain 1"/>
    <property type="match status" value="1"/>
</dbReference>
<sequence>MKRTNYKRLSVAALPADLEVELRELTTNARLHNLNDDYDGKRLEIEAPFLGETIGWVASGDADDVTEAFRFARRAQQSWVHVPFAERKRIFRRFHDLVLKNAELLCDMVQLETGKNRASAFDEVMDVANNARYYSNNVEKFMKPRKRASAMSIMAKSIEYRHPLGAVGQISPWNYPLSLGIGDAIPALLAGNAVVAKPDSATPFTSLLVFKFLFDAGLPRDLVQLVTGSGRVVGSAIADQCDFLMFTGSTATGKVLGEQVGRRLIGYSAELGGKNPLIIANDADVNYAARGAIDACFSNSGQLCVSIERIYVERASYEDFVGAFSSRVQSMSLGSGFEWETQMGSLASASQLETVEKYVEDAREKGANILCGGKKRPDLGPYFYEPTVMVDVPEDALLRTEEVFGPVVYIEPVEDLYDAIELANDTDYGLNASVFAADDTAWKIGPKIESGSVALNDGYTSSWAAIDNPMGGMKESGVSHRHGAEGLQKYTATQNVTSQRFMYFRGPESLSRKSFSKVMLTLLKAGKTFRMLP</sequence>
<reference evidence="6" key="1">
    <citation type="submission" date="2022-02" db="EMBL/GenBank/DDBJ databases">
        <title>Corynebacterium sp. from urogenital microbiome.</title>
        <authorList>
            <person name="Cappelli E.A."/>
            <person name="Ribeiro T.G."/>
            <person name="Peixe L."/>
        </authorList>
    </citation>
    <scope>NUCLEOTIDE SEQUENCE</scope>
    <source>
        <strain evidence="6">C8Ua_174</strain>
    </source>
</reference>
<evidence type="ECO:0000256" key="4">
    <source>
        <dbReference type="RuleBase" id="RU003345"/>
    </source>
</evidence>
<accession>A0A9X3LKA4</accession>
<evidence type="ECO:0000256" key="1">
    <source>
        <dbReference type="ARBA" id="ARBA00009986"/>
    </source>
</evidence>
<dbReference type="Pfam" id="PF00171">
    <property type="entry name" value="Aldedh"/>
    <property type="match status" value="1"/>
</dbReference>
<dbReference type="FunFam" id="3.40.309.10:FF:000009">
    <property type="entry name" value="Aldehyde dehydrogenase A"/>
    <property type="match status" value="1"/>
</dbReference>
<organism evidence="6 7">
    <name type="scientific">Corynebacterium evansiae</name>
    <dbReference type="NCBI Taxonomy" id="2913499"/>
    <lineage>
        <taxon>Bacteria</taxon>
        <taxon>Bacillati</taxon>
        <taxon>Actinomycetota</taxon>
        <taxon>Actinomycetes</taxon>
        <taxon>Mycobacteriales</taxon>
        <taxon>Corynebacteriaceae</taxon>
        <taxon>Corynebacterium</taxon>
    </lineage>
</organism>
<evidence type="ECO:0000259" key="5">
    <source>
        <dbReference type="Pfam" id="PF00171"/>
    </source>
</evidence>
<dbReference type="AlphaFoldDB" id="A0A9X3LKA4"/>
<dbReference type="NCBIfam" id="NF006916">
    <property type="entry name" value="PRK09407.1"/>
    <property type="match status" value="1"/>
</dbReference>
<keyword evidence="7" id="KW-1185">Reference proteome</keyword>
<dbReference type="CDD" id="cd07101">
    <property type="entry name" value="ALDH_SSADH2_GabD2"/>
    <property type="match status" value="1"/>
</dbReference>
<dbReference type="PANTHER" id="PTHR11699">
    <property type="entry name" value="ALDEHYDE DEHYDROGENASE-RELATED"/>
    <property type="match status" value="1"/>
</dbReference>
<protein>
    <submittedName>
        <fullName evidence="6">Succinic semialdehyde dehydrogenase</fullName>
        <ecNumber evidence="6">1.2.1.79</ecNumber>
    </submittedName>
</protein>
<dbReference type="GO" id="GO:0036243">
    <property type="term" value="F:succinate-semialdehyde dehydrogenase (NADP+) activity"/>
    <property type="evidence" value="ECO:0007669"/>
    <property type="project" value="UniProtKB-EC"/>
</dbReference>
<dbReference type="InterPro" id="IPR016163">
    <property type="entry name" value="Ald_DH_C"/>
</dbReference>
<gene>
    <name evidence="6" type="ORF">L8V00_04700</name>
</gene>
<dbReference type="InterPro" id="IPR016161">
    <property type="entry name" value="Ald_DH/histidinol_DH"/>
</dbReference>
<dbReference type="InterPro" id="IPR029510">
    <property type="entry name" value="Ald_DH_CS_GLU"/>
</dbReference>
<dbReference type="EC" id="1.2.1.79" evidence="6"/>
<evidence type="ECO:0000313" key="7">
    <source>
        <dbReference type="Proteomes" id="UP001146469"/>
    </source>
</evidence>
<dbReference type="Proteomes" id="UP001146469">
    <property type="component" value="Unassembled WGS sequence"/>
</dbReference>
<proteinExistence type="inferred from homology"/>
<comment type="similarity">
    <text evidence="1 4">Belongs to the aldehyde dehydrogenase family.</text>
</comment>
<dbReference type="PROSITE" id="PS00687">
    <property type="entry name" value="ALDEHYDE_DEHYDR_GLU"/>
    <property type="match status" value="1"/>
</dbReference>
<dbReference type="Gene3D" id="3.40.309.10">
    <property type="entry name" value="Aldehyde Dehydrogenase, Chain A, domain 2"/>
    <property type="match status" value="1"/>
</dbReference>
<name>A0A9X3LKA4_9CORY</name>
<feature type="active site" evidence="3">
    <location>
        <position position="270"/>
    </location>
</feature>
<comment type="caution">
    <text evidence="6">The sequence shown here is derived from an EMBL/GenBank/DDBJ whole genome shotgun (WGS) entry which is preliminary data.</text>
</comment>
<evidence type="ECO:0000256" key="2">
    <source>
        <dbReference type="ARBA" id="ARBA00023002"/>
    </source>
</evidence>
<dbReference type="EMBL" id="JAKMUT010000003">
    <property type="protein sequence ID" value="MCZ9289509.1"/>
    <property type="molecule type" value="Genomic_DNA"/>
</dbReference>
<keyword evidence="2 4" id="KW-0560">Oxidoreductase</keyword>
<dbReference type="InterPro" id="IPR015590">
    <property type="entry name" value="Aldehyde_DH_dom"/>
</dbReference>
<dbReference type="InterPro" id="IPR016162">
    <property type="entry name" value="Ald_DH_N"/>
</dbReference>